<evidence type="ECO:0000313" key="2">
    <source>
        <dbReference type="EMBL" id="KAK0716536.1"/>
    </source>
</evidence>
<protein>
    <submittedName>
        <fullName evidence="2">Uncharacterized protein</fullName>
    </submittedName>
</protein>
<dbReference type="AlphaFoldDB" id="A0AA40AIL1"/>
<dbReference type="EMBL" id="JAUKTV010000014">
    <property type="protein sequence ID" value="KAK0716536.1"/>
    <property type="molecule type" value="Genomic_DNA"/>
</dbReference>
<sequence length="160" mass="18283">MASPNADFRNSLMKELTLRPDALEKLTGNTKPNRKHSSLVSKKPNNIPPIRPSNKPTNIPPVTPCVKIIRISSRSPPPAPRKPTTHRPTFTANNVRFRSEPLADAKGKRLIERPTIGDDYRRRLHILEFRLRQSRPEIHAWYLKRPDSSGSSRVTVEAKW</sequence>
<comment type="caution">
    <text evidence="2">The sequence shown here is derived from an EMBL/GenBank/DDBJ whole genome shotgun (WGS) entry which is preliminary data.</text>
</comment>
<accession>A0AA40AIL1</accession>
<proteinExistence type="predicted"/>
<evidence type="ECO:0000313" key="3">
    <source>
        <dbReference type="Proteomes" id="UP001172159"/>
    </source>
</evidence>
<gene>
    <name evidence="2" type="ORF">B0T21DRAFT_415258</name>
</gene>
<name>A0AA40AIL1_9PEZI</name>
<evidence type="ECO:0000256" key="1">
    <source>
        <dbReference type="SAM" id="MobiDB-lite"/>
    </source>
</evidence>
<reference evidence="2" key="1">
    <citation type="submission" date="2023-06" db="EMBL/GenBank/DDBJ databases">
        <title>Genome-scale phylogeny and comparative genomics of the fungal order Sordariales.</title>
        <authorList>
            <consortium name="Lawrence Berkeley National Laboratory"/>
            <person name="Hensen N."/>
            <person name="Bonometti L."/>
            <person name="Westerberg I."/>
            <person name="Brannstrom I.O."/>
            <person name="Guillou S."/>
            <person name="Cros-Aarteil S."/>
            <person name="Calhoun S."/>
            <person name="Haridas S."/>
            <person name="Kuo A."/>
            <person name="Mondo S."/>
            <person name="Pangilinan J."/>
            <person name="Riley R."/>
            <person name="Labutti K."/>
            <person name="Andreopoulos B."/>
            <person name="Lipzen A."/>
            <person name="Chen C."/>
            <person name="Yanf M."/>
            <person name="Daum C."/>
            <person name="Ng V."/>
            <person name="Clum A."/>
            <person name="Steindorff A."/>
            <person name="Ohm R."/>
            <person name="Martin F."/>
            <person name="Silar P."/>
            <person name="Natvig D."/>
            <person name="Lalanne C."/>
            <person name="Gautier V."/>
            <person name="Ament-Velasquez S.L."/>
            <person name="Kruys A."/>
            <person name="Hutchinson M.I."/>
            <person name="Powell A.J."/>
            <person name="Barry K."/>
            <person name="Miller A.N."/>
            <person name="Grigoriev I.V."/>
            <person name="Debuchy R."/>
            <person name="Gladieux P."/>
            <person name="Thoren M.H."/>
            <person name="Johannesson H."/>
        </authorList>
    </citation>
    <scope>NUCLEOTIDE SEQUENCE</scope>
    <source>
        <strain evidence="2">CBS 540.89</strain>
    </source>
</reference>
<keyword evidence="3" id="KW-1185">Reference proteome</keyword>
<feature type="region of interest" description="Disordered" evidence="1">
    <location>
        <begin position="1"/>
        <end position="101"/>
    </location>
</feature>
<dbReference type="Proteomes" id="UP001172159">
    <property type="component" value="Unassembled WGS sequence"/>
</dbReference>
<organism evidence="2 3">
    <name type="scientific">Apiosordaria backusii</name>
    <dbReference type="NCBI Taxonomy" id="314023"/>
    <lineage>
        <taxon>Eukaryota</taxon>
        <taxon>Fungi</taxon>
        <taxon>Dikarya</taxon>
        <taxon>Ascomycota</taxon>
        <taxon>Pezizomycotina</taxon>
        <taxon>Sordariomycetes</taxon>
        <taxon>Sordariomycetidae</taxon>
        <taxon>Sordariales</taxon>
        <taxon>Lasiosphaeriaceae</taxon>
        <taxon>Apiosordaria</taxon>
    </lineage>
</organism>